<sequence length="172" mass="19712">MLAYIWAEDLDGHIGKDGHLPWHLPADLSYFKQRTLGHPILMGRKTFASFPGMLPHRLHLVLTRNAALKEKARVTDNLEVFITPAEMKAWITAHPDEDIFVIGGASLFTLLKNEVDTLYQTVIKAHFDGDVTMPAIDYRNFDLISVQSGQVDEKNQYPYEFRVYQRKPKDSI</sequence>
<comment type="catalytic activity">
    <reaction evidence="7">
        <text>(6S)-5,6,7,8-tetrahydrofolate + NADP(+) = 7,8-dihydrofolate + NADPH + H(+)</text>
        <dbReference type="Rhea" id="RHEA:15009"/>
        <dbReference type="ChEBI" id="CHEBI:15378"/>
        <dbReference type="ChEBI" id="CHEBI:57451"/>
        <dbReference type="ChEBI" id="CHEBI:57453"/>
        <dbReference type="ChEBI" id="CHEBI:57783"/>
        <dbReference type="ChEBI" id="CHEBI:58349"/>
        <dbReference type="EC" id="1.5.1.3"/>
    </reaction>
</comment>
<dbReference type="EC" id="1.5.1.3" evidence="3 7"/>
<evidence type="ECO:0000256" key="6">
    <source>
        <dbReference type="ARBA" id="ARBA00023002"/>
    </source>
</evidence>
<organism evidence="9 10">
    <name type="scientific">Ligilactobacillus saerimneri</name>
    <dbReference type="NCBI Taxonomy" id="228229"/>
    <lineage>
        <taxon>Bacteria</taxon>
        <taxon>Bacillati</taxon>
        <taxon>Bacillota</taxon>
        <taxon>Bacilli</taxon>
        <taxon>Lactobacillales</taxon>
        <taxon>Lactobacillaceae</taxon>
        <taxon>Ligilactobacillus</taxon>
    </lineage>
</organism>
<evidence type="ECO:0000259" key="8">
    <source>
        <dbReference type="PROSITE" id="PS51330"/>
    </source>
</evidence>
<dbReference type="PANTHER" id="PTHR48069">
    <property type="entry name" value="DIHYDROFOLATE REDUCTASE"/>
    <property type="match status" value="1"/>
</dbReference>
<evidence type="ECO:0000256" key="4">
    <source>
        <dbReference type="ARBA" id="ARBA00022563"/>
    </source>
</evidence>
<dbReference type="SUPFAM" id="SSF53597">
    <property type="entry name" value="Dihydrofolate reductase-like"/>
    <property type="match status" value="1"/>
</dbReference>
<evidence type="ECO:0000313" key="9">
    <source>
        <dbReference type="EMBL" id="QLL77914.1"/>
    </source>
</evidence>
<gene>
    <name evidence="9" type="ORF">GTO87_04410</name>
</gene>
<feature type="domain" description="DHFR" evidence="8">
    <location>
        <begin position="1"/>
        <end position="166"/>
    </location>
</feature>
<dbReference type="Proteomes" id="UP000510886">
    <property type="component" value="Chromosome"/>
</dbReference>
<evidence type="ECO:0000313" key="10">
    <source>
        <dbReference type="Proteomes" id="UP000510886"/>
    </source>
</evidence>
<dbReference type="PRINTS" id="PR00070">
    <property type="entry name" value="DHFR"/>
</dbReference>
<dbReference type="Gene3D" id="3.40.430.10">
    <property type="entry name" value="Dihydrofolate Reductase, subunit A"/>
    <property type="match status" value="1"/>
</dbReference>
<dbReference type="GO" id="GO:0006730">
    <property type="term" value="P:one-carbon metabolic process"/>
    <property type="evidence" value="ECO:0007669"/>
    <property type="project" value="UniProtKB-KW"/>
</dbReference>
<protein>
    <recommendedName>
        <fullName evidence="3 7">Dihydrofolate reductase</fullName>
        <ecNumber evidence="3 7">1.5.1.3</ecNumber>
    </recommendedName>
</protein>
<evidence type="ECO:0000256" key="1">
    <source>
        <dbReference type="ARBA" id="ARBA00004903"/>
    </source>
</evidence>
<dbReference type="InterPro" id="IPR001796">
    <property type="entry name" value="DHFR_dom"/>
</dbReference>
<dbReference type="PIRSF" id="PIRSF000194">
    <property type="entry name" value="DHFR"/>
    <property type="match status" value="1"/>
</dbReference>
<dbReference type="GO" id="GO:0004146">
    <property type="term" value="F:dihydrofolate reductase activity"/>
    <property type="evidence" value="ECO:0007669"/>
    <property type="project" value="UniProtKB-EC"/>
</dbReference>
<reference evidence="9 10" key="1">
    <citation type="submission" date="2020-01" db="EMBL/GenBank/DDBJ databases">
        <title>Complete and circular genome sequences of six lactobacillus isolates from horses.</title>
        <authorList>
            <person name="Hassan H.M."/>
        </authorList>
    </citation>
    <scope>NUCLEOTIDE SEQUENCE [LARGE SCALE GENOMIC DNA]</scope>
    <source>
        <strain evidence="9 10">1A</strain>
    </source>
</reference>
<dbReference type="AlphaFoldDB" id="A0A7H9EJU5"/>
<dbReference type="InterPro" id="IPR012259">
    <property type="entry name" value="DHFR"/>
</dbReference>
<keyword evidence="4 7" id="KW-0554">One-carbon metabolism</keyword>
<keyword evidence="5 7" id="KW-0521">NADP</keyword>
<evidence type="ECO:0000256" key="5">
    <source>
        <dbReference type="ARBA" id="ARBA00022857"/>
    </source>
</evidence>
<dbReference type="PANTHER" id="PTHR48069:SF3">
    <property type="entry name" value="DIHYDROFOLATE REDUCTASE"/>
    <property type="match status" value="1"/>
</dbReference>
<dbReference type="GO" id="GO:0046655">
    <property type="term" value="P:folic acid metabolic process"/>
    <property type="evidence" value="ECO:0007669"/>
    <property type="project" value="TreeGrafter"/>
</dbReference>
<comment type="pathway">
    <text evidence="1 7">Cofactor biosynthesis; tetrahydrofolate biosynthesis; 5,6,7,8-tetrahydrofolate from 7,8-dihydrofolate: step 1/1.</text>
</comment>
<evidence type="ECO:0000256" key="7">
    <source>
        <dbReference type="PIRNR" id="PIRNR000194"/>
    </source>
</evidence>
<dbReference type="RefSeq" id="WP_180849636.1">
    <property type="nucleotide sequence ID" value="NZ_CP047418.1"/>
</dbReference>
<dbReference type="GO" id="GO:0046654">
    <property type="term" value="P:tetrahydrofolate biosynthetic process"/>
    <property type="evidence" value="ECO:0007669"/>
    <property type="project" value="UniProtKB-UniPathway"/>
</dbReference>
<evidence type="ECO:0000256" key="3">
    <source>
        <dbReference type="ARBA" id="ARBA00012856"/>
    </source>
</evidence>
<accession>A0A7H9EJU5</accession>
<dbReference type="EMBL" id="CP047418">
    <property type="protein sequence ID" value="QLL77914.1"/>
    <property type="molecule type" value="Genomic_DNA"/>
</dbReference>
<dbReference type="PROSITE" id="PS51330">
    <property type="entry name" value="DHFR_2"/>
    <property type="match status" value="1"/>
</dbReference>
<keyword evidence="6 7" id="KW-0560">Oxidoreductase</keyword>
<evidence type="ECO:0000256" key="2">
    <source>
        <dbReference type="ARBA" id="ARBA00009539"/>
    </source>
</evidence>
<dbReference type="GO" id="GO:0046452">
    <property type="term" value="P:dihydrofolate metabolic process"/>
    <property type="evidence" value="ECO:0007669"/>
    <property type="project" value="TreeGrafter"/>
</dbReference>
<dbReference type="GO" id="GO:0050661">
    <property type="term" value="F:NADP binding"/>
    <property type="evidence" value="ECO:0007669"/>
    <property type="project" value="InterPro"/>
</dbReference>
<dbReference type="Pfam" id="PF00186">
    <property type="entry name" value="DHFR_1"/>
    <property type="match status" value="1"/>
</dbReference>
<proteinExistence type="inferred from homology"/>
<dbReference type="InterPro" id="IPR024072">
    <property type="entry name" value="DHFR-like_dom_sf"/>
</dbReference>
<dbReference type="CDD" id="cd00209">
    <property type="entry name" value="DHFR"/>
    <property type="match status" value="1"/>
</dbReference>
<dbReference type="UniPathway" id="UPA00077">
    <property type="reaction ID" value="UER00158"/>
</dbReference>
<dbReference type="KEGG" id="lsw:GTO87_04410"/>
<dbReference type="GO" id="GO:0005829">
    <property type="term" value="C:cytosol"/>
    <property type="evidence" value="ECO:0007669"/>
    <property type="project" value="TreeGrafter"/>
</dbReference>
<name>A0A7H9EJU5_9LACO</name>
<comment type="function">
    <text evidence="7">Key enzyme in folate metabolism. Catalyzes an essential reaction for de novo glycine and purine synthesis, and for DNA precursor synthesis.</text>
</comment>
<comment type="similarity">
    <text evidence="2 7">Belongs to the dihydrofolate reductase family.</text>
</comment>